<dbReference type="Pfam" id="PF00400">
    <property type="entry name" value="WD40"/>
    <property type="match status" value="7"/>
</dbReference>
<comment type="caution">
    <text evidence="4">The sequence shown here is derived from an EMBL/GenBank/DDBJ whole genome shotgun (WGS) entry which is preliminary data.</text>
</comment>
<sequence length="590" mass="63192">MECISELPPAPSTIRGTPSRISINTKTGRYAYVSGKNVYLRSLTDDNKVEMYSRHRGKTTAVRFAPSGMWIATGDDTGVIHVWDTTNPPDDRVIKCERSCFAGAVDDIAWSGDNKRLVVVGDGRQQMGEAFTPEGASLGVLNGHGAEITACDFRPTRPFFIATGSKDQSCAFFKGPPFKFVSSSALTNTVNAVRFSPNGTHVAIVSADKTVLVFSYDAEAKAFAESARLENAHTKGIYGVAWAPQSDMFATCSADGTVVIRGLDCQTITTLQDPLHGTINDQQLGVDWDGEHLISVSLDGTIRFWNIDGGVDKRIEGHQKAVNDIALVGDKLYSVDANGCAHVHTLADGLVVDTALVSGSMPKNAFVSCKNCTIDGEEGVMAANMDGSLYSIVNGAIVAKLPAEGTPIALDTQGAAYAVVSHTGLEIHGEGETRTVARDDLISVAMCEKYVAAGTTKGHVVVYSHDGEQIAQLEEHPRDVTALAFNADGTLLASGDAIKRICLWTTEDWSLTVANDWVFHTARIRQLHWGPSGKLASVSNDRSVRVWDPESRKALADCAEVHLEGAFCVRWVGEKLVTGGADASVKLISV</sequence>
<dbReference type="OrthoDB" id="2306at2759"/>
<dbReference type="PANTHER" id="PTHR19856">
    <property type="entry name" value="WD-REPEATCONTAINING PROTEIN WDR1"/>
    <property type="match status" value="1"/>
</dbReference>
<protein>
    <submittedName>
        <fullName evidence="4">WD domain, G-beta repeat</fullName>
    </submittedName>
</protein>
<evidence type="ECO:0000313" key="4">
    <source>
        <dbReference type="EMBL" id="KAG9394237.1"/>
    </source>
</evidence>
<dbReference type="Proteomes" id="UP000717585">
    <property type="component" value="Unassembled WGS sequence"/>
</dbReference>
<dbReference type="PROSITE" id="PS50082">
    <property type="entry name" value="WD_REPEATS_2"/>
    <property type="match status" value="5"/>
</dbReference>
<dbReference type="GO" id="GO:0051015">
    <property type="term" value="F:actin filament binding"/>
    <property type="evidence" value="ECO:0007669"/>
    <property type="project" value="TreeGrafter"/>
</dbReference>
<dbReference type="EMBL" id="JAHDYR010000016">
    <property type="protein sequence ID" value="KAG9394237.1"/>
    <property type="molecule type" value="Genomic_DNA"/>
</dbReference>
<organism evidence="4 5">
    <name type="scientific">Carpediemonas membranifera</name>
    <dbReference type="NCBI Taxonomy" id="201153"/>
    <lineage>
        <taxon>Eukaryota</taxon>
        <taxon>Metamonada</taxon>
        <taxon>Carpediemonas-like organisms</taxon>
        <taxon>Carpediemonas</taxon>
    </lineage>
</organism>
<dbReference type="InterPro" id="IPR015943">
    <property type="entry name" value="WD40/YVTN_repeat-like_dom_sf"/>
</dbReference>
<dbReference type="AlphaFoldDB" id="A0A8J6E4B3"/>
<feature type="repeat" description="WD" evidence="3">
    <location>
        <begin position="289"/>
        <end position="308"/>
    </location>
</feature>
<reference evidence="4" key="1">
    <citation type="submission" date="2021-05" db="EMBL/GenBank/DDBJ databases">
        <title>A free-living protist that lacks canonical eukaryotic 1 DNA replication and segregation systems.</title>
        <authorList>
            <person name="Salas-Leiva D.E."/>
            <person name="Tromer E.C."/>
            <person name="Curtis B.A."/>
            <person name="Jerlstrom-Hultqvist J."/>
            <person name="Kolisko M."/>
            <person name="Yi Z."/>
            <person name="Salas-Leiva J.S."/>
            <person name="Gallot-Lavallee L."/>
            <person name="Kops G.J.P.L."/>
            <person name="Archibald J.M."/>
            <person name="Simpson A.G.B."/>
            <person name="Roger A.J."/>
        </authorList>
    </citation>
    <scope>NUCLEOTIDE SEQUENCE</scope>
    <source>
        <strain evidence="4">BICM</strain>
    </source>
</reference>
<dbReference type="PANTHER" id="PTHR19856:SF0">
    <property type="entry name" value="WD REPEAT-CONTAINING PROTEIN 1"/>
    <property type="match status" value="1"/>
</dbReference>
<gene>
    <name evidence="4" type="ORF">J8273_4339</name>
</gene>
<keyword evidence="1 3" id="KW-0853">WD repeat</keyword>
<dbReference type="PROSITE" id="PS50294">
    <property type="entry name" value="WD_REPEATS_REGION"/>
    <property type="match status" value="1"/>
</dbReference>
<feature type="repeat" description="WD" evidence="3">
    <location>
        <begin position="473"/>
        <end position="504"/>
    </location>
</feature>
<dbReference type="Gene3D" id="2.130.10.10">
    <property type="entry name" value="YVTN repeat-like/Quinoprotein amine dehydrogenase"/>
    <property type="match status" value="2"/>
</dbReference>
<keyword evidence="2" id="KW-0677">Repeat</keyword>
<dbReference type="InterPro" id="IPR036322">
    <property type="entry name" value="WD40_repeat_dom_sf"/>
</dbReference>
<feature type="repeat" description="WD" evidence="3">
    <location>
        <begin position="230"/>
        <end position="260"/>
    </location>
</feature>
<dbReference type="GO" id="GO:0030864">
    <property type="term" value="C:cortical actin cytoskeleton"/>
    <property type="evidence" value="ECO:0007669"/>
    <property type="project" value="TreeGrafter"/>
</dbReference>
<evidence type="ECO:0000256" key="2">
    <source>
        <dbReference type="ARBA" id="ARBA00022737"/>
    </source>
</evidence>
<dbReference type="SMART" id="SM00320">
    <property type="entry name" value="WD40"/>
    <property type="match status" value="9"/>
</dbReference>
<feature type="repeat" description="WD" evidence="3">
    <location>
        <begin position="520"/>
        <end position="557"/>
    </location>
</feature>
<evidence type="ECO:0000313" key="5">
    <source>
        <dbReference type="Proteomes" id="UP000717585"/>
    </source>
</evidence>
<proteinExistence type="predicted"/>
<evidence type="ECO:0000256" key="1">
    <source>
        <dbReference type="ARBA" id="ARBA00022574"/>
    </source>
</evidence>
<accession>A0A8J6E4B3</accession>
<feature type="repeat" description="WD" evidence="3">
    <location>
        <begin position="52"/>
        <end position="84"/>
    </location>
</feature>
<evidence type="ECO:0000256" key="3">
    <source>
        <dbReference type="PROSITE-ProRule" id="PRU00221"/>
    </source>
</evidence>
<keyword evidence="5" id="KW-1185">Reference proteome</keyword>
<dbReference type="GO" id="GO:0030042">
    <property type="term" value="P:actin filament depolymerization"/>
    <property type="evidence" value="ECO:0007669"/>
    <property type="project" value="TreeGrafter"/>
</dbReference>
<name>A0A8J6E4B3_9EUKA</name>
<dbReference type="InterPro" id="IPR001680">
    <property type="entry name" value="WD40_rpt"/>
</dbReference>
<dbReference type="SUPFAM" id="SSF50978">
    <property type="entry name" value="WD40 repeat-like"/>
    <property type="match status" value="2"/>
</dbReference>